<feature type="non-terminal residue" evidence="2">
    <location>
        <position position="1"/>
    </location>
</feature>
<dbReference type="AlphaFoldDB" id="X1U9V4"/>
<sequence>VYTENPFCSLEIKALAELDRKRDYSVFAHTWLGELLVLSEARIFKNWEIGIFDAAELIQEWTAEDKKRGVLNPDKMFHEDYEKAMKERRKLQKSTAILYGVDWYPNSGIRCFCDPSGTLLYIDADWFDKDTSFDSLADEIIKALPGVEHSREVRADPARPEIIKHCQKKIPGLVGACKWSGSVLDGIKWLQGRQKIIVHERCTHLAEEFRLYSWCIDRHSEKILAVPEDENNHAVDALRYSLEGMVRRRFHYERMNVLYTA</sequence>
<protein>
    <recommendedName>
        <fullName evidence="1">Phage terminase large subunit C-terminal domain-containing protein</fullName>
    </recommendedName>
</protein>
<dbReference type="EMBL" id="BARW01023523">
    <property type="protein sequence ID" value="GAI96635.1"/>
    <property type="molecule type" value="Genomic_DNA"/>
</dbReference>
<evidence type="ECO:0000259" key="1">
    <source>
        <dbReference type="Pfam" id="PF17288"/>
    </source>
</evidence>
<dbReference type="PANTHER" id="PTHR39184">
    <property type="match status" value="1"/>
</dbReference>
<name>X1U9V4_9ZZZZ</name>
<dbReference type="Gene3D" id="3.30.420.280">
    <property type="match status" value="1"/>
</dbReference>
<feature type="domain" description="Phage terminase large subunit C-terminal" evidence="1">
    <location>
        <begin position="100"/>
        <end position="243"/>
    </location>
</feature>
<dbReference type="InterPro" id="IPR052380">
    <property type="entry name" value="Viral_DNA_packaging_terminase"/>
</dbReference>
<dbReference type="InterPro" id="IPR035413">
    <property type="entry name" value="Terminase_L_C"/>
</dbReference>
<reference evidence="2" key="1">
    <citation type="journal article" date="2014" name="Front. Microbiol.">
        <title>High frequency of phylogenetically diverse reductive dehalogenase-homologous genes in deep subseafloor sedimentary metagenomes.</title>
        <authorList>
            <person name="Kawai M."/>
            <person name="Futagami T."/>
            <person name="Toyoda A."/>
            <person name="Takaki Y."/>
            <person name="Nishi S."/>
            <person name="Hori S."/>
            <person name="Arai W."/>
            <person name="Tsubouchi T."/>
            <person name="Morono Y."/>
            <person name="Uchiyama I."/>
            <person name="Ito T."/>
            <person name="Fujiyama A."/>
            <person name="Inagaki F."/>
            <person name="Takami H."/>
        </authorList>
    </citation>
    <scope>NUCLEOTIDE SEQUENCE</scope>
    <source>
        <strain evidence="2">Expedition CK06-06</strain>
    </source>
</reference>
<evidence type="ECO:0000313" key="2">
    <source>
        <dbReference type="EMBL" id="GAI96635.1"/>
    </source>
</evidence>
<proteinExistence type="predicted"/>
<dbReference type="PANTHER" id="PTHR39184:SF1">
    <property type="entry name" value="PBSX PHAGE TERMINASE LARGE SUBUNIT"/>
    <property type="match status" value="1"/>
</dbReference>
<dbReference type="Pfam" id="PF17288">
    <property type="entry name" value="Terminase_3C"/>
    <property type="match status" value="1"/>
</dbReference>
<organism evidence="2">
    <name type="scientific">marine sediment metagenome</name>
    <dbReference type="NCBI Taxonomy" id="412755"/>
    <lineage>
        <taxon>unclassified sequences</taxon>
        <taxon>metagenomes</taxon>
        <taxon>ecological metagenomes</taxon>
    </lineage>
</organism>
<gene>
    <name evidence="2" type="ORF">S12H4_38988</name>
</gene>
<accession>X1U9V4</accession>
<comment type="caution">
    <text evidence="2">The sequence shown here is derived from an EMBL/GenBank/DDBJ whole genome shotgun (WGS) entry which is preliminary data.</text>
</comment>